<keyword evidence="3" id="KW-1185">Reference proteome</keyword>
<proteinExistence type="predicted"/>
<dbReference type="KEGG" id="emo:DM558_03190"/>
<sequence length="185" mass="21074">MTTENKPSNLFAKLLGKQYEELPAAIKQFHDTPVHLWKGYVNATGSNNVLAKIIRTFMGFPKPGNNLPITVSVYYTDQGNERWSRSFGNKKFSSLLMIDKKNPQLMSESFGLIKQHYKLELADNWLCWRLQYCSLLGVKLPSFLSPKIIANEGIDEKGTYQFIAKAELPLIGILLEYRGFLNPVL</sequence>
<evidence type="ECO:0000313" key="2">
    <source>
        <dbReference type="EMBL" id="AZS49844.1"/>
    </source>
</evidence>
<dbReference type="EMBL" id="CP029822">
    <property type="protein sequence ID" value="AZS49844.1"/>
    <property type="molecule type" value="Genomic_DNA"/>
</dbReference>
<evidence type="ECO:0000313" key="3">
    <source>
        <dbReference type="Proteomes" id="UP000273143"/>
    </source>
</evidence>
<dbReference type="Pfam" id="PF13761">
    <property type="entry name" value="DUF4166"/>
    <property type="match status" value="1"/>
</dbReference>
<dbReference type="InterPro" id="IPR025311">
    <property type="entry name" value="DUF4166"/>
</dbReference>
<reference evidence="3" key="1">
    <citation type="submission" date="2018-06" db="EMBL/GenBank/DDBJ databases">
        <title>Complete genome of Pseudomonas insecticola strain QZS01.</title>
        <authorList>
            <person name="Wang J."/>
            <person name="Su Q."/>
        </authorList>
    </citation>
    <scope>NUCLEOTIDE SEQUENCE [LARGE SCALE GENOMIC DNA]</scope>
    <source>
        <strain evidence="3">QZS01</strain>
    </source>
</reference>
<dbReference type="Proteomes" id="UP000273143">
    <property type="component" value="Chromosome"/>
</dbReference>
<name>A0A3S9XBN0_9GAMM</name>
<organism evidence="2 3">
    <name type="scientific">Entomomonas moraniae</name>
    <dbReference type="NCBI Taxonomy" id="2213226"/>
    <lineage>
        <taxon>Bacteria</taxon>
        <taxon>Pseudomonadati</taxon>
        <taxon>Pseudomonadota</taxon>
        <taxon>Gammaproteobacteria</taxon>
        <taxon>Pseudomonadales</taxon>
        <taxon>Pseudomonadaceae</taxon>
        <taxon>Entomomonas</taxon>
    </lineage>
</organism>
<dbReference type="AlphaFoldDB" id="A0A3S9XBN0"/>
<protein>
    <submittedName>
        <fullName evidence="2">DUF4166 domain-containing protein</fullName>
    </submittedName>
</protein>
<feature type="domain" description="DUF4166" evidence="1">
    <location>
        <begin position="22"/>
        <end position="179"/>
    </location>
</feature>
<evidence type="ECO:0000259" key="1">
    <source>
        <dbReference type="Pfam" id="PF13761"/>
    </source>
</evidence>
<gene>
    <name evidence="2" type="ORF">DM558_03190</name>
</gene>
<dbReference type="RefSeq" id="WP_127162018.1">
    <property type="nucleotide sequence ID" value="NZ_CP029822.1"/>
</dbReference>
<accession>A0A3S9XBN0</accession>